<evidence type="ECO:0000313" key="2">
    <source>
        <dbReference type="EMBL" id="PKI73065.1"/>
    </source>
</evidence>
<name>A0A2I0KX53_PUNGR</name>
<comment type="caution">
    <text evidence="2">The sequence shown here is derived from an EMBL/GenBank/DDBJ whole genome shotgun (WGS) entry which is preliminary data.</text>
</comment>
<keyword evidence="3" id="KW-1185">Reference proteome</keyword>
<sequence>MGSMKFRKSSIENSGRDKPPVRCRDIKCLEFHGFGHFTFEFPNWREATIQNPHSVKSEVEEAVEDVCGVTSKEKVKYAEEGEKLKAQQVVSSESKLEEQRECLENIPKVLISNSPKQVLKEPILSSAQEEL</sequence>
<evidence type="ECO:0000256" key="1">
    <source>
        <dbReference type="SAM" id="MobiDB-lite"/>
    </source>
</evidence>
<dbReference type="AlphaFoldDB" id="A0A2I0KX53"/>
<proteinExistence type="predicted"/>
<organism evidence="2 3">
    <name type="scientific">Punica granatum</name>
    <name type="common">Pomegranate</name>
    <dbReference type="NCBI Taxonomy" id="22663"/>
    <lineage>
        <taxon>Eukaryota</taxon>
        <taxon>Viridiplantae</taxon>
        <taxon>Streptophyta</taxon>
        <taxon>Embryophyta</taxon>
        <taxon>Tracheophyta</taxon>
        <taxon>Spermatophyta</taxon>
        <taxon>Magnoliopsida</taxon>
        <taxon>eudicotyledons</taxon>
        <taxon>Gunneridae</taxon>
        <taxon>Pentapetalae</taxon>
        <taxon>rosids</taxon>
        <taxon>malvids</taxon>
        <taxon>Myrtales</taxon>
        <taxon>Lythraceae</taxon>
        <taxon>Punica</taxon>
    </lineage>
</organism>
<accession>A0A2I0KX53</accession>
<dbReference type="Proteomes" id="UP000233551">
    <property type="component" value="Unassembled WGS sequence"/>
</dbReference>
<protein>
    <submittedName>
        <fullName evidence="2">Uncharacterized protein</fullName>
    </submittedName>
</protein>
<gene>
    <name evidence="2" type="ORF">CRG98_006560</name>
</gene>
<evidence type="ECO:0000313" key="3">
    <source>
        <dbReference type="Proteomes" id="UP000233551"/>
    </source>
</evidence>
<feature type="region of interest" description="Disordered" evidence="1">
    <location>
        <begin position="1"/>
        <end position="20"/>
    </location>
</feature>
<reference evidence="2 3" key="1">
    <citation type="submission" date="2017-11" db="EMBL/GenBank/DDBJ databases">
        <title>De-novo sequencing of pomegranate (Punica granatum L.) genome.</title>
        <authorList>
            <person name="Akparov Z."/>
            <person name="Amiraslanov A."/>
            <person name="Hajiyeva S."/>
            <person name="Abbasov M."/>
            <person name="Kaur K."/>
            <person name="Hamwieh A."/>
            <person name="Solovyev V."/>
            <person name="Salamov A."/>
            <person name="Braich B."/>
            <person name="Kosarev P."/>
            <person name="Mahmoud A."/>
            <person name="Hajiyev E."/>
            <person name="Babayeva S."/>
            <person name="Izzatullayeva V."/>
            <person name="Mammadov A."/>
            <person name="Mammadov A."/>
            <person name="Sharifova S."/>
            <person name="Ojaghi J."/>
            <person name="Eynullazada K."/>
            <person name="Bayramov B."/>
            <person name="Abdulazimova A."/>
            <person name="Shahmuradov I."/>
        </authorList>
    </citation>
    <scope>NUCLEOTIDE SEQUENCE [LARGE SCALE GENOMIC DNA]</scope>
    <source>
        <strain evidence="3">cv. AG2017</strain>
        <tissue evidence="2">Leaf</tissue>
    </source>
</reference>
<dbReference type="EMBL" id="PGOL01000298">
    <property type="protein sequence ID" value="PKI73065.1"/>
    <property type="molecule type" value="Genomic_DNA"/>
</dbReference>